<comment type="caution">
    <text evidence="2">The sequence shown here is derived from an EMBL/GenBank/DDBJ whole genome shotgun (WGS) entry which is preliminary data.</text>
</comment>
<evidence type="ECO:0000313" key="3">
    <source>
        <dbReference type="Proteomes" id="UP001181693"/>
    </source>
</evidence>
<sequence length="85" mass="9589">MSSVRDLSSCLTIHYLFSRLHGLISIYAFNLHNIFHVSIILTANKTECTRTLKLVGSAPAILHSLKTDYNRYYLNVSSDISSTQI</sequence>
<keyword evidence="3" id="KW-1185">Reference proteome</keyword>
<dbReference type="Proteomes" id="UP001181693">
    <property type="component" value="Unassembled WGS sequence"/>
</dbReference>
<gene>
    <name evidence="2" type="ORF">GDO54_012162</name>
</gene>
<accession>A0AAV3A5J0</accession>
<evidence type="ECO:0000313" key="2">
    <source>
        <dbReference type="EMBL" id="DBA24521.1"/>
    </source>
</evidence>
<keyword evidence="1" id="KW-0812">Transmembrane</keyword>
<dbReference type="EMBL" id="DYDO01000005">
    <property type="protein sequence ID" value="DBA24521.1"/>
    <property type="molecule type" value="Genomic_DNA"/>
</dbReference>
<protein>
    <submittedName>
        <fullName evidence="2">Uncharacterized protein</fullName>
    </submittedName>
</protein>
<dbReference type="AlphaFoldDB" id="A0AAV3A5J0"/>
<feature type="transmembrane region" description="Helical" evidence="1">
    <location>
        <begin position="20"/>
        <end position="43"/>
    </location>
</feature>
<proteinExistence type="predicted"/>
<keyword evidence="1" id="KW-0472">Membrane</keyword>
<evidence type="ECO:0000256" key="1">
    <source>
        <dbReference type="SAM" id="Phobius"/>
    </source>
</evidence>
<reference evidence="2" key="1">
    <citation type="thesis" date="2020" institute="ProQuest LLC" country="789 East Eisenhower Parkway, Ann Arbor, MI, USA">
        <title>Comparative Genomics and Chromosome Evolution.</title>
        <authorList>
            <person name="Mudd A.B."/>
        </authorList>
    </citation>
    <scope>NUCLEOTIDE SEQUENCE</scope>
    <source>
        <strain evidence="2">1538</strain>
        <tissue evidence="2">Blood</tissue>
    </source>
</reference>
<name>A0AAV3A5J0_PYXAD</name>
<keyword evidence="1" id="KW-1133">Transmembrane helix</keyword>
<organism evidence="2 3">
    <name type="scientific">Pyxicephalus adspersus</name>
    <name type="common">African bullfrog</name>
    <dbReference type="NCBI Taxonomy" id="30357"/>
    <lineage>
        <taxon>Eukaryota</taxon>
        <taxon>Metazoa</taxon>
        <taxon>Chordata</taxon>
        <taxon>Craniata</taxon>
        <taxon>Vertebrata</taxon>
        <taxon>Euteleostomi</taxon>
        <taxon>Amphibia</taxon>
        <taxon>Batrachia</taxon>
        <taxon>Anura</taxon>
        <taxon>Neobatrachia</taxon>
        <taxon>Ranoidea</taxon>
        <taxon>Pyxicephalidae</taxon>
        <taxon>Pyxicephalinae</taxon>
        <taxon>Pyxicephalus</taxon>
    </lineage>
</organism>